<dbReference type="RefSeq" id="WP_084308677.1">
    <property type="nucleotide sequence ID" value="NZ_FNDG01000030.1"/>
</dbReference>
<sequence>MKYDDASWHYEGDFPKQLPPAAGATHIGMFLAWLLLHGMAGDDLREDAEDELAALEERRITGAQLLMKVLDEKLVDEDLDDTGNAFAVAYYQGEDDDSRYVDDYLRAFDDPDTLYHVEDNWANYDRLAILIDERFKAWNEQGRPQYIR</sequence>
<name>A0A1G8PRK8_9GAMM</name>
<proteinExistence type="predicted"/>
<dbReference type="AlphaFoldDB" id="A0A1G8PRK8"/>
<dbReference type="InterPro" id="IPR057154">
    <property type="entry name" value="DUF7832"/>
</dbReference>
<evidence type="ECO:0000313" key="2">
    <source>
        <dbReference type="EMBL" id="SDI95121.1"/>
    </source>
</evidence>
<evidence type="ECO:0000259" key="1">
    <source>
        <dbReference type="Pfam" id="PF25191"/>
    </source>
</evidence>
<feature type="domain" description="DUF7832" evidence="1">
    <location>
        <begin position="2"/>
        <end position="117"/>
    </location>
</feature>
<dbReference type="Proteomes" id="UP000198606">
    <property type="component" value="Unassembled WGS sequence"/>
</dbReference>
<protein>
    <recommendedName>
        <fullName evidence="1">DUF7832 domain-containing protein</fullName>
    </recommendedName>
</protein>
<organism evidence="2 3">
    <name type="scientific">Phytopseudomonas flavescens</name>
    <dbReference type="NCBI Taxonomy" id="29435"/>
    <lineage>
        <taxon>Bacteria</taxon>
        <taxon>Pseudomonadati</taxon>
        <taxon>Pseudomonadota</taxon>
        <taxon>Gammaproteobacteria</taxon>
        <taxon>Pseudomonadales</taxon>
        <taxon>Pseudomonadaceae</taxon>
        <taxon>Phytopseudomonas</taxon>
    </lineage>
</organism>
<gene>
    <name evidence="2" type="ORF">SAMN05216588_13041</name>
</gene>
<dbReference type="Pfam" id="PF25191">
    <property type="entry name" value="DUF7832"/>
    <property type="match status" value="1"/>
</dbReference>
<evidence type="ECO:0000313" key="3">
    <source>
        <dbReference type="Proteomes" id="UP000198606"/>
    </source>
</evidence>
<accession>A0A1G8PRK8</accession>
<dbReference type="STRING" id="29435.SAMN05216588_13041"/>
<reference evidence="2 3" key="1">
    <citation type="submission" date="2016-10" db="EMBL/GenBank/DDBJ databases">
        <authorList>
            <person name="de Groot N.N."/>
        </authorList>
    </citation>
    <scope>NUCLEOTIDE SEQUENCE [LARGE SCALE GENOMIC DNA]</scope>
    <source>
        <strain evidence="2 3">LMG 18387</strain>
    </source>
</reference>
<dbReference type="EMBL" id="FNDG01000030">
    <property type="protein sequence ID" value="SDI95121.1"/>
    <property type="molecule type" value="Genomic_DNA"/>
</dbReference>